<dbReference type="PROSITE" id="PS50943">
    <property type="entry name" value="HTH_CROC1"/>
    <property type="match status" value="1"/>
</dbReference>
<dbReference type="PANTHER" id="PTHR46797">
    <property type="entry name" value="HTH-TYPE TRANSCRIPTIONAL REGULATOR"/>
    <property type="match status" value="1"/>
</dbReference>
<dbReference type="PANTHER" id="PTHR46797:SF10">
    <property type="entry name" value="BLR1115 PROTEIN"/>
    <property type="match status" value="1"/>
</dbReference>
<dbReference type="CDD" id="cd02209">
    <property type="entry name" value="cupin_XRE_C"/>
    <property type="match status" value="1"/>
</dbReference>
<dbReference type="GO" id="GO:0003700">
    <property type="term" value="F:DNA-binding transcription factor activity"/>
    <property type="evidence" value="ECO:0007669"/>
    <property type="project" value="TreeGrafter"/>
</dbReference>
<dbReference type="Pfam" id="PF01381">
    <property type="entry name" value="HTH_3"/>
    <property type="match status" value="1"/>
</dbReference>
<accession>A0A4P7BGV5</accession>
<evidence type="ECO:0000313" key="4">
    <source>
        <dbReference type="EMBL" id="QBQ37520.1"/>
    </source>
</evidence>
<dbReference type="Gene3D" id="2.60.120.10">
    <property type="entry name" value="Jelly Rolls"/>
    <property type="match status" value="1"/>
</dbReference>
<keyword evidence="5" id="KW-1185">Reference proteome</keyword>
<gene>
    <name evidence="4" type="ORF">E1742_16105</name>
    <name evidence="3" type="ORF">GCM10007388_25200</name>
</gene>
<dbReference type="Gene3D" id="1.10.260.40">
    <property type="entry name" value="lambda repressor-like DNA-binding domains"/>
    <property type="match status" value="1"/>
</dbReference>
<dbReference type="Proteomes" id="UP000294359">
    <property type="component" value="Chromosome"/>
</dbReference>
<dbReference type="Proteomes" id="UP000619512">
    <property type="component" value="Unassembled WGS sequence"/>
</dbReference>
<dbReference type="GO" id="GO:0005829">
    <property type="term" value="C:cytosol"/>
    <property type="evidence" value="ECO:0007669"/>
    <property type="project" value="TreeGrafter"/>
</dbReference>
<dbReference type="EMBL" id="CP038026">
    <property type="protein sequence ID" value="QBQ37520.1"/>
    <property type="molecule type" value="Genomic_DNA"/>
</dbReference>
<proteinExistence type="predicted"/>
<evidence type="ECO:0000313" key="6">
    <source>
        <dbReference type="Proteomes" id="UP000619512"/>
    </source>
</evidence>
<dbReference type="InterPro" id="IPR050807">
    <property type="entry name" value="TransReg_Diox_bact_type"/>
</dbReference>
<organism evidence="3 6">
    <name type="scientific">Pseudoduganella plicata</name>
    <dbReference type="NCBI Taxonomy" id="321984"/>
    <lineage>
        <taxon>Bacteria</taxon>
        <taxon>Pseudomonadati</taxon>
        <taxon>Pseudomonadota</taxon>
        <taxon>Betaproteobacteria</taxon>
        <taxon>Burkholderiales</taxon>
        <taxon>Oxalobacteraceae</taxon>
        <taxon>Telluria group</taxon>
        <taxon>Pseudoduganella</taxon>
    </lineage>
</organism>
<reference evidence="3" key="3">
    <citation type="submission" date="2022-12" db="EMBL/GenBank/DDBJ databases">
        <authorList>
            <person name="Sun Q."/>
            <person name="Kim S."/>
        </authorList>
    </citation>
    <scope>NUCLEOTIDE SEQUENCE</scope>
    <source>
        <strain evidence="3">KCTC 12344</strain>
    </source>
</reference>
<dbReference type="GO" id="GO:0003677">
    <property type="term" value="F:DNA binding"/>
    <property type="evidence" value="ECO:0007669"/>
    <property type="project" value="UniProtKB-KW"/>
</dbReference>
<name>A0A4P7BGV5_9BURK</name>
<sequence>MVESTMMKKMSSNLDSVIAKRLREERMARGWTLDYLAAQSAVSRAMISKIERNQCSPTAALLARLTGAMNLTLTSLMTEKSTPSPSVRRVNEQDVWADPQTQYLRRLISGGNAEVEIVAIELPVGAVVDFGGCASDVHEEQVLMLEGTLNLQAGQLQLILHPGDLARFTADRIHVFSNSGHSVARYLVIKRQA</sequence>
<feature type="domain" description="HTH cro/C1-type" evidence="2">
    <location>
        <begin position="22"/>
        <end position="76"/>
    </location>
</feature>
<reference evidence="4 5" key="2">
    <citation type="submission" date="2019-03" db="EMBL/GenBank/DDBJ databases">
        <title>Draft Genome Sequences of Six Type Strains of the Genus Massilia.</title>
        <authorList>
            <person name="Miess H."/>
            <person name="Frediansyhah A."/>
            <person name="Gross H."/>
        </authorList>
    </citation>
    <scope>NUCLEOTIDE SEQUENCE [LARGE SCALE GENOMIC DNA]</scope>
    <source>
        <strain evidence="4 5">DSM 17505</strain>
    </source>
</reference>
<evidence type="ECO:0000256" key="1">
    <source>
        <dbReference type="ARBA" id="ARBA00023125"/>
    </source>
</evidence>
<dbReference type="AlphaFoldDB" id="A0A4P7BGV5"/>
<protein>
    <submittedName>
        <fullName evidence="3">DNA-binding protein</fullName>
    </submittedName>
    <submittedName>
        <fullName evidence="4">XRE family transcriptional regulator</fullName>
    </submittedName>
</protein>
<dbReference type="InterPro" id="IPR011051">
    <property type="entry name" value="RmlC_Cupin_sf"/>
</dbReference>
<evidence type="ECO:0000313" key="5">
    <source>
        <dbReference type="Proteomes" id="UP000294359"/>
    </source>
</evidence>
<dbReference type="SUPFAM" id="SSF51182">
    <property type="entry name" value="RmlC-like cupins"/>
    <property type="match status" value="1"/>
</dbReference>
<keyword evidence="1 3" id="KW-0238">DNA-binding</keyword>
<dbReference type="InterPro" id="IPR010982">
    <property type="entry name" value="Lambda_DNA-bd_dom_sf"/>
</dbReference>
<evidence type="ECO:0000259" key="2">
    <source>
        <dbReference type="PROSITE" id="PS50943"/>
    </source>
</evidence>
<evidence type="ECO:0000313" key="3">
    <source>
        <dbReference type="EMBL" id="GGY90899.1"/>
    </source>
</evidence>
<dbReference type="SUPFAM" id="SSF47413">
    <property type="entry name" value="lambda repressor-like DNA-binding domains"/>
    <property type="match status" value="1"/>
</dbReference>
<dbReference type="SMART" id="SM00530">
    <property type="entry name" value="HTH_XRE"/>
    <property type="match status" value="1"/>
</dbReference>
<dbReference type="InterPro" id="IPR014710">
    <property type="entry name" value="RmlC-like_jellyroll"/>
</dbReference>
<dbReference type="CDD" id="cd00093">
    <property type="entry name" value="HTH_XRE"/>
    <property type="match status" value="1"/>
</dbReference>
<dbReference type="EMBL" id="BMWW01000004">
    <property type="protein sequence ID" value="GGY90899.1"/>
    <property type="molecule type" value="Genomic_DNA"/>
</dbReference>
<dbReference type="InterPro" id="IPR001387">
    <property type="entry name" value="Cro/C1-type_HTH"/>
</dbReference>
<dbReference type="OrthoDB" id="73827at2"/>
<reference evidence="3" key="1">
    <citation type="journal article" date="2014" name="Int. J. Syst. Evol. Microbiol.">
        <title>Complete genome sequence of Corynebacterium casei LMG S-19264T (=DSM 44701T), isolated from a smear-ripened cheese.</title>
        <authorList>
            <consortium name="US DOE Joint Genome Institute (JGI-PGF)"/>
            <person name="Walter F."/>
            <person name="Albersmeier A."/>
            <person name="Kalinowski J."/>
            <person name="Ruckert C."/>
        </authorList>
    </citation>
    <scope>NUCLEOTIDE SEQUENCE</scope>
    <source>
        <strain evidence="3">KCTC 12344</strain>
    </source>
</reference>